<dbReference type="EMBL" id="BACD03000012">
    <property type="protein sequence ID" value="GAO47973.1"/>
    <property type="molecule type" value="Genomic_DNA"/>
</dbReference>
<gene>
    <name evidence="1" type="ORF">G7K_2165-t1</name>
</gene>
<dbReference type="Proteomes" id="UP000033140">
    <property type="component" value="Unassembled WGS sequence"/>
</dbReference>
<reference evidence="1 2" key="1">
    <citation type="journal article" date="2011" name="J. Gen. Appl. Microbiol.">
        <title>Draft genome sequencing of the enigmatic yeast Saitoella complicata.</title>
        <authorList>
            <person name="Nishida H."/>
            <person name="Hamamoto M."/>
            <person name="Sugiyama J."/>
        </authorList>
    </citation>
    <scope>NUCLEOTIDE SEQUENCE [LARGE SCALE GENOMIC DNA]</scope>
    <source>
        <strain evidence="1 2">NRRL Y-17804</strain>
    </source>
</reference>
<name>A0A0E9NDT7_SAICN</name>
<evidence type="ECO:0000313" key="1">
    <source>
        <dbReference type="EMBL" id="GAO47973.1"/>
    </source>
</evidence>
<reference evidence="1 2" key="3">
    <citation type="journal article" date="2015" name="Genome Announc.">
        <title>Draft Genome Sequence of the Archiascomycetous Yeast Saitoella complicata.</title>
        <authorList>
            <person name="Yamauchi K."/>
            <person name="Kondo S."/>
            <person name="Hamamoto M."/>
            <person name="Takahashi Y."/>
            <person name="Ogura Y."/>
            <person name="Hayashi T."/>
            <person name="Nishida H."/>
        </authorList>
    </citation>
    <scope>NUCLEOTIDE SEQUENCE [LARGE SCALE GENOMIC DNA]</scope>
    <source>
        <strain evidence="1 2">NRRL Y-17804</strain>
    </source>
</reference>
<comment type="caution">
    <text evidence="1">The sequence shown here is derived from an EMBL/GenBank/DDBJ whole genome shotgun (WGS) entry which is preliminary data.</text>
</comment>
<dbReference type="AlphaFoldDB" id="A0A0E9NDT7"/>
<reference evidence="1 2" key="2">
    <citation type="journal article" date="2014" name="J. Gen. Appl. Microbiol.">
        <title>The early diverging ascomycetous budding yeast Saitoella complicata has three histone deacetylases belonging to the Clr6, Hos2, and Rpd3 lineages.</title>
        <authorList>
            <person name="Nishida H."/>
            <person name="Matsumoto T."/>
            <person name="Kondo S."/>
            <person name="Hamamoto M."/>
            <person name="Yoshikawa H."/>
        </authorList>
    </citation>
    <scope>NUCLEOTIDE SEQUENCE [LARGE SCALE GENOMIC DNA]</scope>
    <source>
        <strain evidence="1 2">NRRL Y-17804</strain>
    </source>
</reference>
<accession>A0A0E9NDT7</accession>
<proteinExistence type="predicted"/>
<evidence type="ECO:0000313" key="2">
    <source>
        <dbReference type="Proteomes" id="UP000033140"/>
    </source>
</evidence>
<organism evidence="1 2">
    <name type="scientific">Saitoella complicata (strain BCRC 22490 / CBS 7301 / JCM 7358 / NBRC 10748 / NRRL Y-17804)</name>
    <dbReference type="NCBI Taxonomy" id="698492"/>
    <lineage>
        <taxon>Eukaryota</taxon>
        <taxon>Fungi</taxon>
        <taxon>Dikarya</taxon>
        <taxon>Ascomycota</taxon>
        <taxon>Taphrinomycotina</taxon>
        <taxon>Taphrinomycotina incertae sedis</taxon>
        <taxon>Saitoella</taxon>
    </lineage>
</organism>
<keyword evidence="2" id="KW-1185">Reference proteome</keyword>
<sequence length="67" mass="7366">MEYDDDGIVNLDAIDADVIQLQVGAWEFIEGQVHSCCSNHVHFNSSNTVASLLHSHNLAGTRNTLEL</sequence>
<protein>
    <submittedName>
        <fullName evidence="1">Uncharacterized protein</fullName>
    </submittedName>
</protein>